<evidence type="ECO:0000313" key="3">
    <source>
        <dbReference type="EMBL" id="OGI71596.1"/>
    </source>
</evidence>
<evidence type="ECO:0000256" key="1">
    <source>
        <dbReference type="SAM" id="Phobius"/>
    </source>
</evidence>
<dbReference type="Proteomes" id="UP000177112">
    <property type="component" value="Unassembled WGS sequence"/>
</dbReference>
<sequence>MSSCKKFFEKCVSEGVLSAAARKLQDFLSFKKSVPKEIQLFKKFFILIFIFSILLGAMQSFAQSNSIQIDLGVEGCNNNGICEPGIGETLINCPIDCAVVTPPSGGSGSIPTNIYLYNLAIQPNFVNAIISWDSSVSTISTIRWGETTEVKEGTLSSVVFARNHRVEIINLKPGTLYYFTIESRDATGRINIYPPTYFFTKFLKDTTFPLNPLNVKASADIPGITISWKNPPDDNFSYVRIMRHEDRFRGNPFLGKLIYEGAEKKFLDKNVIAGKKYFYVLFSRDNKGNYSSGVAVSATAYSEKIIPTPTTPPEEEPIEEIPEEKPSGAPITEIFFVHQYNQLVEPLTNTKTIKINSDKSTVVDINSKTLPDDWMKVISESGELIGEYLFSFNKDSGRYQGVIPPLPKEGNYIVKIYRYQDNVPTIISQGLLTVEEKIAQEIEKSDDTNYLLRYIFDYLDWIYIIISIIILILTALLLKHRAKNSTK</sequence>
<dbReference type="SUPFAM" id="SSF49265">
    <property type="entry name" value="Fibronectin type III"/>
    <property type="match status" value="1"/>
</dbReference>
<reference evidence="3 4" key="1">
    <citation type="journal article" date="2016" name="Nat. Commun.">
        <title>Thousands of microbial genomes shed light on interconnected biogeochemical processes in an aquifer system.</title>
        <authorList>
            <person name="Anantharaman K."/>
            <person name="Brown C.T."/>
            <person name="Hug L.A."/>
            <person name="Sharon I."/>
            <person name="Castelle C.J."/>
            <person name="Probst A.J."/>
            <person name="Thomas B.C."/>
            <person name="Singh A."/>
            <person name="Wilkins M.J."/>
            <person name="Karaoz U."/>
            <person name="Brodie E.L."/>
            <person name="Williams K.H."/>
            <person name="Hubbard S.S."/>
            <person name="Banfield J.F."/>
        </authorList>
    </citation>
    <scope>NUCLEOTIDE SEQUENCE [LARGE SCALE GENOMIC DNA]</scope>
</reference>
<evidence type="ECO:0000313" key="4">
    <source>
        <dbReference type="Proteomes" id="UP000177112"/>
    </source>
</evidence>
<accession>A0A1F6VPV5</accession>
<dbReference type="AlphaFoldDB" id="A0A1F6VPV5"/>
<feature type="transmembrane region" description="Helical" evidence="1">
    <location>
        <begin position="461"/>
        <end position="478"/>
    </location>
</feature>
<dbReference type="Gene3D" id="2.60.40.10">
    <property type="entry name" value="Immunoglobulins"/>
    <property type="match status" value="1"/>
</dbReference>
<comment type="caution">
    <text evidence="3">The sequence shown here is derived from an EMBL/GenBank/DDBJ whole genome shotgun (WGS) entry which is preliminary data.</text>
</comment>
<protein>
    <recommendedName>
        <fullName evidence="2">Fibronectin type-III domain-containing protein</fullName>
    </recommendedName>
</protein>
<dbReference type="InterPro" id="IPR036116">
    <property type="entry name" value="FN3_sf"/>
</dbReference>
<proteinExistence type="predicted"/>
<keyword evidence="1" id="KW-0472">Membrane</keyword>
<feature type="domain" description="Fibronectin type-III" evidence="2">
    <location>
        <begin position="209"/>
        <end position="291"/>
    </location>
</feature>
<feature type="transmembrane region" description="Helical" evidence="1">
    <location>
        <begin position="40"/>
        <end position="58"/>
    </location>
</feature>
<dbReference type="SMART" id="SM00060">
    <property type="entry name" value="FN3"/>
    <property type="match status" value="2"/>
</dbReference>
<gene>
    <name evidence="3" type="ORF">A3B84_02185</name>
</gene>
<feature type="domain" description="Fibronectin type-III" evidence="2">
    <location>
        <begin position="108"/>
        <end position="190"/>
    </location>
</feature>
<organism evidence="3 4">
    <name type="scientific">Candidatus Nomurabacteria bacterium RIFCSPHIGHO2_02_FULL_35_13</name>
    <dbReference type="NCBI Taxonomy" id="1801748"/>
    <lineage>
        <taxon>Bacteria</taxon>
        <taxon>Candidatus Nomuraibacteriota</taxon>
    </lineage>
</organism>
<dbReference type="EMBL" id="MFTY01000006">
    <property type="protein sequence ID" value="OGI71596.1"/>
    <property type="molecule type" value="Genomic_DNA"/>
</dbReference>
<keyword evidence="1" id="KW-0812">Transmembrane</keyword>
<dbReference type="STRING" id="1801748.A3B84_02185"/>
<keyword evidence="1" id="KW-1133">Transmembrane helix</keyword>
<evidence type="ECO:0000259" key="2">
    <source>
        <dbReference type="SMART" id="SM00060"/>
    </source>
</evidence>
<dbReference type="InterPro" id="IPR013783">
    <property type="entry name" value="Ig-like_fold"/>
</dbReference>
<name>A0A1F6VPV5_9BACT</name>
<dbReference type="InterPro" id="IPR003961">
    <property type="entry name" value="FN3_dom"/>
</dbReference>